<feature type="compositionally biased region" description="Polar residues" evidence="1">
    <location>
        <begin position="77"/>
        <end position="90"/>
    </location>
</feature>
<dbReference type="AlphaFoldDB" id="A0A6A6S453"/>
<name>A0A6A6S453_9PLEO</name>
<evidence type="ECO:0000313" key="3">
    <source>
        <dbReference type="Proteomes" id="UP000799753"/>
    </source>
</evidence>
<dbReference type="Proteomes" id="UP000799753">
    <property type="component" value="Unassembled WGS sequence"/>
</dbReference>
<keyword evidence="3" id="KW-1185">Reference proteome</keyword>
<feature type="region of interest" description="Disordered" evidence="1">
    <location>
        <begin position="35"/>
        <end position="90"/>
    </location>
</feature>
<evidence type="ECO:0000256" key="1">
    <source>
        <dbReference type="SAM" id="MobiDB-lite"/>
    </source>
</evidence>
<dbReference type="EMBL" id="MU006781">
    <property type="protein sequence ID" value="KAF2642385.1"/>
    <property type="molecule type" value="Genomic_DNA"/>
</dbReference>
<proteinExistence type="predicted"/>
<organism evidence="2 3">
    <name type="scientific">Massarina eburnea CBS 473.64</name>
    <dbReference type="NCBI Taxonomy" id="1395130"/>
    <lineage>
        <taxon>Eukaryota</taxon>
        <taxon>Fungi</taxon>
        <taxon>Dikarya</taxon>
        <taxon>Ascomycota</taxon>
        <taxon>Pezizomycotina</taxon>
        <taxon>Dothideomycetes</taxon>
        <taxon>Pleosporomycetidae</taxon>
        <taxon>Pleosporales</taxon>
        <taxon>Massarineae</taxon>
        <taxon>Massarinaceae</taxon>
        <taxon>Massarina</taxon>
    </lineage>
</organism>
<sequence length="90" mass="10048">MAGTLLSPSRISKSCHLRTEKKTPYSYILLSHLPHTPLNEPIQSSNKTDPRQQPGAHKPSNPTHLPPQRTRQPPVHVSQQQEQQPCSAIS</sequence>
<evidence type="ECO:0000313" key="2">
    <source>
        <dbReference type="EMBL" id="KAF2642385.1"/>
    </source>
</evidence>
<reference evidence="2" key="1">
    <citation type="journal article" date="2020" name="Stud. Mycol.">
        <title>101 Dothideomycetes genomes: a test case for predicting lifestyles and emergence of pathogens.</title>
        <authorList>
            <person name="Haridas S."/>
            <person name="Albert R."/>
            <person name="Binder M."/>
            <person name="Bloem J."/>
            <person name="Labutti K."/>
            <person name="Salamov A."/>
            <person name="Andreopoulos B."/>
            <person name="Baker S."/>
            <person name="Barry K."/>
            <person name="Bills G."/>
            <person name="Bluhm B."/>
            <person name="Cannon C."/>
            <person name="Castanera R."/>
            <person name="Culley D."/>
            <person name="Daum C."/>
            <person name="Ezra D."/>
            <person name="Gonzalez J."/>
            <person name="Henrissat B."/>
            <person name="Kuo A."/>
            <person name="Liang C."/>
            <person name="Lipzen A."/>
            <person name="Lutzoni F."/>
            <person name="Magnuson J."/>
            <person name="Mondo S."/>
            <person name="Nolan M."/>
            <person name="Ohm R."/>
            <person name="Pangilinan J."/>
            <person name="Park H.-J."/>
            <person name="Ramirez L."/>
            <person name="Alfaro M."/>
            <person name="Sun H."/>
            <person name="Tritt A."/>
            <person name="Yoshinaga Y."/>
            <person name="Zwiers L.-H."/>
            <person name="Turgeon B."/>
            <person name="Goodwin S."/>
            <person name="Spatafora J."/>
            <person name="Crous P."/>
            <person name="Grigoriev I."/>
        </authorList>
    </citation>
    <scope>NUCLEOTIDE SEQUENCE</scope>
    <source>
        <strain evidence="2">CBS 473.64</strain>
    </source>
</reference>
<protein>
    <submittedName>
        <fullName evidence="2">Uncharacterized protein</fullName>
    </submittedName>
</protein>
<gene>
    <name evidence="2" type="ORF">P280DRAFT_467748</name>
</gene>
<accession>A0A6A6S453</accession>